<comment type="caution">
    <text evidence="1">The sequence shown here is derived from an EMBL/GenBank/DDBJ whole genome shotgun (WGS) entry which is preliminary data.</text>
</comment>
<gene>
    <name evidence="1" type="ORF">SGODD07_01656</name>
</gene>
<reference evidence="1 2" key="1">
    <citation type="submission" date="2016-01" db="EMBL/GenBank/DDBJ databases">
        <title>Highly variable Streptococcus oralis are common among viridans streptococci isolated from primates.</title>
        <authorList>
            <person name="Denapaite D."/>
            <person name="Rieger M."/>
            <person name="Koendgen S."/>
            <person name="Brueckner R."/>
            <person name="Ochigava I."/>
            <person name="Kappeler P."/>
            <person name="Maetz-Rensing K."/>
            <person name="Leendertz F."/>
            <person name="Hakenbeck R."/>
        </authorList>
    </citation>
    <scope>NUCLEOTIDE SEQUENCE [LARGE SCALE GENOMIC DNA]</scope>
    <source>
        <strain evidence="1 2">DD07</strain>
    </source>
</reference>
<protein>
    <submittedName>
        <fullName evidence="1">Uncharacterized protein</fullName>
    </submittedName>
</protein>
<name>A0A139N2D1_STRGN</name>
<dbReference type="AlphaFoldDB" id="A0A139N2D1"/>
<dbReference type="EMBL" id="LQRC01000219">
    <property type="protein sequence ID" value="KXT70186.1"/>
    <property type="molecule type" value="Genomic_DNA"/>
</dbReference>
<proteinExistence type="predicted"/>
<organism evidence="1 2">
    <name type="scientific">Streptococcus gordonii</name>
    <dbReference type="NCBI Taxonomy" id="1302"/>
    <lineage>
        <taxon>Bacteria</taxon>
        <taxon>Bacillati</taxon>
        <taxon>Bacillota</taxon>
        <taxon>Bacilli</taxon>
        <taxon>Lactobacillales</taxon>
        <taxon>Streptococcaceae</taxon>
        <taxon>Streptococcus</taxon>
    </lineage>
</organism>
<dbReference type="Proteomes" id="UP000070096">
    <property type="component" value="Unassembled WGS sequence"/>
</dbReference>
<accession>A0A139N2D1</accession>
<evidence type="ECO:0000313" key="2">
    <source>
        <dbReference type="Proteomes" id="UP000070096"/>
    </source>
</evidence>
<evidence type="ECO:0000313" key="1">
    <source>
        <dbReference type="EMBL" id="KXT70186.1"/>
    </source>
</evidence>
<sequence>MLGSDKIEGALKRTLFLIKFLKMTFQLDLLAYEADFLYLGNLPV</sequence>